<protein>
    <submittedName>
        <fullName evidence="1">Uncharacterized protein</fullName>
    </submittedName>
</protein>
<accession>A0ACC3MVE6</accession>
<evidence type="ECO:0000313" key="2">
    <source>
        <dbReference type="Proteomes" id="UP001281147"/>
    </source>
</evidence>
<evidence type="ECO:0000313" key="1">
    <source>
        <dbReference type="EMBL" id="KAK3702918.1"/>
    </source>
</evidence>
<name>A0ACC3MVE6_9PEZI</name>
<dbReference type="Proteomes" id="UP001281147">
    <property type="component" value="Unassembled WGS sequence"/>
</dbReference>
<reference evidence="1" key="1">
    <citation type="submission" date="2023-07" db="EMBL/GenBank/DDBJ databases">
        <title>Black Yeasts Isolated from many extreme environments.</title>
        <authorList>
            <person name="Coleine C."/>
            <person name="Stajich J.E."/>
            <person name="Selbmann L."/>
        </authorList>
    </citation>
    <scope>NUCLEOTIDE SEQUENCE</scope>
    <source>
        <strain evidence="1">CCFEE 5714</strain>
    </source>
</reference>
<proteinExistence type="predicted"/>
<organism evidence="1 2">
    <name type="scientific">Vermiconidia calcicola</name>
    <dbReference type="NCBI Taxonomy" id="1690605"/>
    <lineage>
        <taxon>Eukaryota</taxon>
        <taxon>Fungi</taxon>
        <taxon>Dikarya</taxon>
        <taxon>Ascomycota</taxon>
        <taxon>Pezizomycotina</taxon>
        <taxon>Dothideomycetes</taxon>
        <taxon>Dothideomycetidae</taxon>
        <taxon>Mycosphaerellales</taxon>
        <taxon>Extremaceae</taxon>
        <taxon>Vermiconidia</taxon>
    </lineage>
</organism>
<comment type="caution">
    <text evidence="1">The sequence shown here is derived from an EMBL/GenBank/DDBJ whole genome shotgun (WGS) entry which is preliminary data.</text>
</comment>
<gene>
    <name evidence="1" type="ORF">LTR37_014767</name>
</gene>
<keyword evidence="2" id="KW-1185">Reference proteome</keyword>
<dbReference type="EMBL" id="JAUTXU010000158">
    <property type="protein sequence ID" value="KAK3702918.1"/>
    <property type="molecule type" value="Genomic_DNA"/>
</dbReference>
<sequence length="350" mass="39953">MPGLIQQSSFQRLNVKPLHLTFGAEIEDVNLTDVSDETFQEILAAMAQYGFCIFRNTGLDDTSHVVFSRRFGDLDDIRPYMTGGRKPRYDYYELFDAGNVDNDGNVLAVDSARHHYGRGNSFFHVDSSFNPRRSSYSLLRAAILPPRNTGGNTEFADTRSAFETLPKELQDRLIDNDYVGVHSLHHSRKRGSPEYFADLNPLDYNMHRHRICQIHEPSGRRNLYIGSHMRHIEGLSDLESWQLVWSLMGWATRPENTVSVEWKNQGDLIIWLVLIPRTEDIATARLMSLVYLRDNTAVMHRAAGGSFEGKYVRDLRRTTVHDASSTAWGLNEQKDSRPGFNSNGKEQISL</sequence>